<feature type="region of interest" description="Disordered" evidence="1">
    <location>
        <begin position="87"/>
        <end position="114"/>
    </location>
</feature>
<evidence type="ECO:0000313" key="3">
    <source>
        <dbReference type="Proteomes" id="UP001497516"/>
    </source>
</evidence>
<sequence>MSAKGSSCCSSLDFPLCIFSSCLFQSRAPPFCFNTDRALNLDSTESTQIQVVHTGGFSRGENIGQPTSLKFEVVGLSRLPTTPPRLGMTLTAPAALSSSQPPGSEADRTVVRPS</sequence>
<gene>
    <name evidence="2" type="ORF">LTRI10_LOCUS40574</name>
</gene>
<dbReference type="AlphaFoldDB" id="A0AAV2FPZ8"/>
<evidence type="ECO:0000256" key="1">
    <source>
        <dbReference type="SAM" id="MobiDB-lite"/>
    </source>
</evidence>
<dbReference type="Proteomes" id="UP001497516">
    <property type="component" value="Chromosome 7"/>
</dbReference>
<evidence type="ECO:0000313" key="2">
    <source>
        <dbReference type="EMBL" id="CAL1400446.1"/>
    </source>
</evidence>
<proteinExistence type="predicted"/>
<feature type="compositionally biased region" description="Basic and acidic residues" evidence="1">
    <location>
        <begin position="105"/>
        <end position="114"/>
    </location>
</feature>
<keyword evidence="3" id="KW-1185">Reference proteome</keyword>
<reference evidence="2 3" key="1">
    <citation type="submission" date="2024-04" db="EMBL/GenBank/DDBJ databases">
        <authorList>
            <person name="Fracassetti M."/>
        </authorList>
    </citation>
    <scope>NUCLEOTIDE SEQUENCE [LARGE SCALE GENOMIC DNA]</scope>
</reference>
<protein>
    <submittedName>
        <fullName evidence="2">Uncharacterized protein</fullName>
    </submittedName>
</protein>
<organism evidence="2 3">
    <name type="scientific">Linum trigynum</name>
    <dbReference type="NCBI Taxonomy" id="586398"/>
    <lineage>
        <taxon>Eukaryota</taxon>
        <taxon>Viridiplantae</taxon>
        <taxon>Streptophyta</taxon>
        <taxon>Embryophyta</taxon>
        <taxon>Tracheophyta</taxon>
        <taxon>Spermatophyta</taxon>
        <taxon>Magnoliopsida</taxon>
        <taxon>eudicotyledons</taxon>
        <taxon>Gunneridae</taxon>
        <taxon>Pentapetalae</taxon>
        <taxon>rosids</taxon>
        <taxon>fabids</taxon>
        <taxon>Malpighiales</taxon>
        <taxon>Linaceae</taxon>
        <taxon>Linum</taxon>
    </lineage>
</organism>
<dbReference type="EMBL" id="OZ034820">
    <property type="protein sequence ID" value="CAL1400446.1"/>
    <property type="molecule type" value="Genomic_DNA"/>
</dbReference>
<accession>A0AAV2FPZ8</accession>
<name>A0AAV2FPZ8_9ROSI</name>